<name>A0A059T684_9CAUD</name>
<dbReference type="NCBIfam" id="TIGR01598">
    <property type="entry name" value="holin_phiLC3"/>
    <property type="match status" value="1"/>
</dbReference>
<feature type="region of interest" description="Disordered" evidence="1">
    <location>
        <begin position="67"/>
        <end position="88"/>
    </location>
</feature>
<protein>
    <submittedName>
        <fullName evidence="2">Holin</fullName>
    </submittedName>
</protein>
<sequence length="88" mass="9799">MKINWKVRMKSKVFWVSVIPLILVLVQQVLGWFGVTIPADTINKEALDMINSIFLLLGVLGVVNDPTTSGASDSELVLNKNKNEEDDK</sequence>
<dbReference type="EMBL" id="KJ094023">
    <property type="protein sequence ID" value="AHL18799.1"/>
    <property type="molecule type" value="Genomic_DNA"/>
</dbReference>
<proteinExistence type="predicted"/>
<evidence type="ECO:0000313" key="3">
    <source>
        <dbReference type="Proteomes" id="UP000026993"/>
    </source>
</evidence>
<dbReference type="OrthoDB" id="26529at10239"/>
<dbReference type="GeneID" id="19735935"/>
<dbReference type="RefSeq" id="YP_009044821.1">
    <property type="nucleotide sequence ID" value="NC_024387.1"/>
</dbReference>
<organism evidence="2 3">
    <name type="scientific">Listeria phage LP-101</name>
    <dbReference type="NCBI Taxonomy" id="1458856"/>
    <lineage>
        <taxon>Viruses</taxon>
        <taxon>Duplodnaviria</taxon>
        <taxon>Heunggongvirae</taxon>
        <taxon>Uroviricota</taxon>
        <taxon>Caudoviricetes</taxon>
        <taxon>Trabyvirinae</taxon>
        <taxon>Slepowronvirus</taxon>
        <taxon>Slepowronvirus LP101</taxon>
    </lineage>
</organism>
<reference evidence="2 3" key="1">
    <citation type="journal article" date="2014" name="Appl. Environ. Microbiol.">
        <title>Comparative genomic and morphological analysis of Listeria phages isolated from farm environments.</title>
        <authorList>
            <person name="Denes T."/>
            <person name="Vongkamjan K."/>
            <person name="Ackermann H.W."/>
            <person name="Moreno Switt A.I."/>
            <person name="Wiedmann M."/>
            <person name="den Bakker H.C."/>
        </authorList>
    </citation>
    <scope>NUCLEOTIDE SEQUENCE [LARGE SCALE GENOMIC DNA]</scope>
</reference>
<dbReference type="Pfam" id="PF04531">
    <property type="entry name" value="Phage_holin_1"/>
    <property type="match status" value="1"/>
</dbReference>
<dbReference type="KEGG" id="vg:19735935"/>
<dbReference type="InterPro" id="IPR006485">
    <property type="entry name" value="Phage-like_holin"/>
</dbReference>
<evidence type="ECO:0000256" key="1">
    <source>
        <dbReference type="SAM" id="MobiDB-lite"/>
    </source>
</evidence>
<evidence type="ECO:0000313" key="2">
    <source>
        <dbReference type="EMBL" id="AHL18799.1"/>
    </source>
</evidence>
<dbReference type="Proteomes" id="UP000026993">
    <property type="component" value="Segment"/>
</dbReference>
<gene>
    <name evidence="2" type="ORF">LP101_020</name>
</gene>
<keyword evidence="3" id="KW-1185">Reference proteome</keyword>
<accession>A0A059T684</accession>